<organism evidence="8">
    <name type="scientific">freshwater metagenome</name>
    <dbReference type="NCBI Taxonomy" id="449393"/>
    <lineage>
        <taxon>unclassified sequences</taxon>
        <taxon>metagenomes</taxon>
        <taxon>ecological metagenomes</taxon>
    </lineage>
</organism>
<comment type="subunit">
    <text evidence="5">The basal body constitutes a major portion of the flagellar organelle and consists of four rings (L,P,S, and M) mounted on a central rod. The rod consists of about 26 subunits of FlgG in the distal portion, and FlgB, FlgC and FlgF are thought to build up the proximal portion of the rod with about 6 subunits each.</text>
</comment>
<dbReference type="InterPro" id="IPR001444">
    <property type="entry name" value="Flag_bb_rod_N"/>
</dbReference>
<dbReference type="InterPro" id="IPR006299">
    <property type="entry name" value="FlgC"/>
</dbReference>
<name>A0A6J7IL03_9ZZZZ</name>
<evidence type="ECO:0000313" key="8">
    <source>
        <dbReference type="EMBL" id="CAB4931470.1"/>
    </source>
</evidence>
<evidence type="ECO:0000256" key="3">
    <source>
        <dbReference type="ARBA" id="ARBA00017941"/>
    </source>
</evidence>
<proteinExistence type="inferred from homology"/>
<evidence type="ECO:0000259" key="6">
    <source>
        <dbReference type="Pfam" id="PF00460"/>
    </source>
</evidence>
<feature type="domain" description="Flagellar basal body rod protein N-terminal" evidence="6">
    <location>
        <begin position="8"/>
        <end position="35"/>
    </location>
</feature>
<dbReference type="GO" id="GO:0030694">
    <property type="term" value="C:bacterial-type flagellum basal body, rod"/>
    <property type="evidence" value="ECO:0007669"/>
    <property type="project" value="InterPro"/>
</dbReference>
<evidence type="ECO:0000256" key="4">
    <source>
        <dbReference type="ARBA" id="ARBA00023143"/>
    </source>
</evidence>
<dbReference type="InterPro" id="IPR010930">
    <property type="entry name" value="Flg_bb/hook_C_dom"/>
</dbReference>
<dbReference type="Pfam" id="PF06429">
    <property type="entry name" value="Flg_bbr_C"/>
    <property type="match status" value="1"/>
</dbReference>
<protein>
    <recommendedName>
        <fullName evidence="3">Flagellar basal-body rod protein FlgC</fullName>
    </recommendedName>
</protein>
<evidence type="ECO:0000256" key="1">
    <source>
        <dbReference type="ARBA" id="ARBA00004117"/>
    </source>
</evidence>
<accession>A0A6J7IL03</accession>
<reference evidence="8" key="1">
    <citation type="submission" date="2020-05" db="EMBL/GenBank/DDBJ databases">
        <authorList>
            <person name="Chiriac C."/>
            <person name="Salcher M."/>
            <person name="Ghai R."/>
            <person name="Kavagutti S V."/>
        </authorList>
    </citation>
    <scope>NUCLEOTIDE SEQUENCE</scope>
</reference>
<comment type="subcellular location">
    <subcellularLocation>
        <location evidence="1">Bacterial flagellum basal body</location>
    </subcellularLocation>
</comment>
<dbReference type="AlphaFoldDB" id="A0A6J7IL03"/>
<dbReference type="PANTHER" id="PTHR30435:SF2">
    <property type="entry name" value="FLAGELLAR BASAL-BODY ROD PROTEIN FLGC"/>
    <property type="match status" value="1"/>
</dbReference>
<dbReference type="NCBIfam" id="TIGR01395">
    <property type="entry name" value="FlgC"/>
    <property type="match status" value="1"/>
</dbReference>
<gene>
    <name evidence="8" type="ORF">UFOPK3564_02396</name>
</gene>
<dbReference type="Pfam" id="PF00460">
    <property type="entry name" value="Flg_bb_rod"/>
    <property type="match status" value="1"/>
</dbReference>
<evidence type="ECO:0000256" key="2">
    <source>
        <dbReference type="ARBA" id="ARBA00009677"/>
    </source>
</evidence>
<sequence length="150" mass="15731">MTGLFGSLDVSASALTASRAQMDVTAENLANAQTTRTADGGPYRRKSVVLESAEVGARFGDALSGAMRRGEATAPEGVQVRGIVEHDAPPRLVHDPGHPDANADGYVAMPAVDSVTEMVDLIAASRAYEANVTAMQSAKQMFARTLDLLK</sequence>
<keyword evidence="4" id="KW-0975">Bacterial flagellum</keyword>
<comment type="similarity">
    <text evidence="2">Belongs to the flagella basal body rod proteins family.</text>
</comment>
<evidence type="ECO:0000256" key="5">
    <source>
        <dbReference type="ARBA" id="ARBA00025933"/>
    </source>
</evidence>
<evidence type="ECO:0000259" key="7">
    <source>
        <dbReference type="Pfam" id="PF06429"/>
    </source>
</evidence>
<dbReference type="EMBL" id="CAFBMK010000167">
    <property type="protein sequence ID" value="CAB4931470.1"/>
    <property type="molecule type" value="Genomic_DNA"/>
</dbReference>
<feature type="domain" description="Flagellar basal-body/hook protein C-terminal" evidence="7">
    <location>
        <begin position="104"/>
        <end position="148"/>
    </location>
</feature>
<dbReference type="GO" id="GO:0071978">
    <property type="term" value="P:bacterial-type flagellum-dependent swarming motility"/>
    <property type="evidence" value="ECO:0007669"/>
    <property type="project" value="TreeGrafter"/>
</dbReference>
<dbReference type="PANTHER" id="PTHR30435">
    <property type="entry name" value="FLAGELLAR PROTEIN"/>
    <property type="match status" value="1"/>
</dbReference>